<dbReference type="RefSeq" id="WP_238225610.1">
    <property type="nucleotide sequence ID" value="NZ_BPQD01000014.1"/>
</dbReference>
<reference evidence="3" key="1">
    <citation type="journal article" date="2019" name="Int. J. Syst. Evol. Microbiol.">
        <title>The Global Catalogue of Microorganisms (GCM) 10K type strain sequencing project: providing services to taxonomists for standard genome sequencing and annotation.</title>
        <authorList>
            <consortium name="The Broad Institute Genomics Platform"/>
            <consortium name="The Broad Institute Genome Sequencing Center for Infectious Disease"/>
            <person name="Wu L."/>
            <person name="Ma J."/>
        </authorList>
    </citation>
    <scope>NUCLEOTIDE SEQUENCE [LARGE SCALE GENOMIC DNA]</scope>
    <source>
        <strain evidence="3">CECT 7069</strain>
    </source>
</reference>
<evidence type="ECO:0008006" key="4">
    <source>
        <dbReference type="Google" id="ProtNLM"/>
    </source>
</evidence>
<sequence>MTNRAPIALAIVLVCGPALAAQINGPGPNEDPSLREAGNVNALSFVALSDVLAGIDVSVKLQAALDAARTARKALYLPNVGPCYIVNTTIDPSDVELFGTGTCITTTANVDTIRTDKFGTNVHDLKFTHSGAAGRVANFIQGEGNQFWRNRVVATNPDNVDPIVFFALSNNRIKDNSFTNFRSKYSYTWQQQTTHPKSISINNQVVGNYMGGTGRGGLIGDNGTVARPEGTLIAHNDSVLLGGPFITLNSVLSVRLIGNMMDQNNDEGAIRIEPKGFSGYGVDGILVSANYISAVGNKADAPAIQSIKTGGHADGFTFTGNEIAFGSMAARFADGITNVQFTGNVMHGFSKPYSIELGAPSLLQQVTVDDTKQCQGGGALFVPGHGNAGSAKSTRTVTYHSGTGGNYINVPHGLAGIPTQFTTGASTAHGGTLQAVAVRVMVVRADATNAVLQVQPDGVVKNGTVTITLTSEIAR</sequence>
<organism evidence="2 3">
    <name type="scientific">Methylobacterium adhaesivum</name>
    <dbReference type="NCBI Taxonomy" id="333297"/>
    <lineage>
        <taxon>Bacteria</taxon>
        <taxon>Pseudomonadati</taxon>
        <taxon>Pseudomonadota</taxon>
        <taxon>Alphaproteobacteria</taxon>
        <taxon>Hyphomicrobiales</taxon>
        <taxon>Methylobacteriaceae</taxon>
        <taxon>Methylobacterium</taxon>
    </lineage>
</organism>
<proteinExistence type="predicted"/>
<protein>
    <recommendedName>
        <fullName evidence="4">Pectate lyase superfamily protein domain-containing protein</fullName>
    </recommendedName>
</protein>
<dbReference type="Proteomes" id="UP001224644">
    <property type="component" value="Unassembled WGS sequence"/>
</dbReference>
<dbReference type="EMBL" id="JAUFPX010000012">
    <property type="protein sequence ID" value="MDN3591593.1"/>
    <property type="molecule type" value="Genomic_DNA"/>
</dbReference>
<gene>
    <name evidence="2" type="ORF">QWZ12_13385</name>
</gene>
<evidence type="ECO:0000256" key="1">
    <source>
        <dbReference type="SAM" id="SignalP"/>
    </source>
</evidence>
<dbReference type="InterPro" id="IPR011050">
    <property type="entry name" value="Pectin_lyase_fold/virulence"/>
</dbReference>
<evidence type="ECO:0000313" key="2">
    <source>
        <dbReference type="EMBL" id="MDN3591593.1"/>
    </source>
</evidence>
<feature type="signal peptide" evidence="1">
    <location>
        <begin position="1"/>
        <end position="20"/>
    </location>
</feature>
<dbReference type="SUPFAM" id="SSF51126">
    <property type="entry name" value="Pectin lyase-like"/>
    <property type="match status" value="1"/>
</dbReference>
<feature type="chain" id="PRO_5045683802" description="Pectate lyase superfamily protein domain-containing protein" evidence="1">
    <location>
        <begin position="21"/>
        <end position="475"/>
    </location>
</feature>
<keyword evidence="3" id="KW-1185">Reference proteome</keyword>
<comment type="caution">
    <text evidence="2">The sequence shown here is derived from an EMBL/GenBank/DDBJ whole genome shotgun (WGS) entry which is preliminary data.</text>
</comment>
<name>A0ABT8BK47_9HYPH</name>
<accession>A0ABT8BK47</accession>
<keyword evidence="1" id="KW-0732">Signal</keyword>
<evidence type="ECO:0000313" key="3">
    <source>
        <dbReference type="Proteomes" id="UP001224644"/>
    </source>
</evidence>